<proteinExistence type="predicted"/>
<accession>A0ABY7BKL9</accession>
<keyword evidence="2" id="KW-1185">Reference proteome</keyword>
<sequence>MSECPNLKTCPFFNDKMSNMPAIANIYKRRYCLGEGVGNEGCARWIVYSKLGKEYIPADLFPNQIERAEQILKSSGGEINRTS</sequence>
<evidence type="ECO:0000313" key="2">
    <source>
        <dbReference type="Proteomes" id="UP001164909"/>
    </source>
</evidence>
<reference evidence="1" key="1">
    <citation type="submission" date="2022-12" db="EMBL/GenBank/DDBJ databases">
        <authorList>
            <person name="Bing R.G."/>
            <person name="Willard D.J."/>
            <person name="Manesh M.J.H."/>
            <person name="Laemthong T."/>
            <person name="Crosby J.R."/>
            <person name="Kelly R.M."/>
        </authorList>
    </citation>
    <scope>NUCLEOTIDE SEQUENCE</scope>
    <source>
        <strain evidence="1">DSM 8990</strain>
    </source>
</reference>
<gene>
    <name evidence="1" type="ORF">OTK00_001496</name>
</gene>
<organism evidence="1 2">
    <name type="scientific">Caldicellulosiruptor morganii</name>
    <dbReference type="NCBI Taxonomy" id="1387555"/>
    <lineage>
        <taxon>Bacteria</taxon>
        <taxon>Bacillati</taxon>
        <taxon>Bacillota</taxon>
        <taxon>Bacillota incertae sedis</taxon>
        <taxon>Caldicellulosiruptorales</taxon>
        <taxon>Caldicellulosiruptoraceae</taxon>
        <taxon>Caldicellulosiruptor</taxon>
    </lineage>
</organism>
<dbReference type="EMBL" id="CP113865">
    <property type="protein sequence ID" value="WAM33035.1"/>
    <property type="molecule type" value="Genomic_DNA"/>
</dbReference>
<dbReference type="Proteomes" id="UP001164909">
    <property type="component" value="Chromosome"/>
</dbReference>
<name>A0ABY7BKL9_9FIRM</name>
<evidence type="ECO:0000313" key="1">
    <source>
        <dbReference type="EMBL" id="WAM33035.1"/>
    </source>
</evidence>
<dbReference type="RefSeq" id="WP_045169713.1">
    <property type="nucleotide sequence ID" value="NZ_CP113865.1"/>
</dbReference>
<protein>
    <submittedName>
        <fullName evidence="1">Uncharacterized protein</fullName>
    </submittedName>
</protein>